<reference evidence="1 2" key="1">
    <citation type="journal article" date="2021" name="Nat. Plants">
        <title>The Taxus genome provides insights into paclitaxel biosynthesis.</title>
        <authorList>
            <person name="Xiong X."/>
            <person name="Gou J."/>
            <person name="Liao Q."/>
            <person name="Li Y."/>
            <person name="Zhou Q."/>
            <person name="Bi G."/>
            <person name="Li C."/>
            <person name="Du R."/>
            <person name="Wang X."/>
            <person name="Sun T."/>
            <person name="Guo L."/>
            <person name="Liang H."/>
            <person name="Lu P."/>
            <person name="Wu Y."/>
            <person name="Zhang Z."/>
            <person name="Ro D.K."/>
            <person name="Shang Y."/>
            <person name="Huang S."/>
            <person name="Yan J."/>
        </authorList>
    </citation>
    <scope>NUCLEOTIDE SEQUENCE [LARGE SCALE GENOMIC DNA]</scope>
    <source>
        <strain evidence="1">Ta-2019</strain>
    </source>
</reference>
<dbReference type="Proteomes" id="UP000824469">
    <property type="component" value="Unassembled WGS sequence"/>
</dbReference>
<gene>
    <name evidence="1" type="ORF">KI387_004501</name>
</gene>
<dbReference type="AlphaFoldDB" id="A0AA38GLD7"/>
<feature type="non-terminal residue" evidence="1">
    <location>
        <position position="194"/>
    </location>
</feature>
<comment type="caution">
    <text evidence="1">The sequence shown here is derived from an EMBL/GenBank/DDBJ whole genome shotgun (WGS) entry which is preliminary data.</text>
</comment>
<feature type="non-terminal residue" evidence="1">
    <location>
        <position position="1"/>
    </location>
</feature>
<evidence type="ECO:0000313" key="1">
    <source>
        <dbReference type="EMBL" id="KAH9324323.1"/>
    </source>
</evidence>
<dbReference type="EMBL" id="JAHRHJ020000002">
    <property type="protein sequence ID" value="KAH9324323.1"/>
    <property type="molecule type" value="Genomic_DNA"/>
</dbReference>
<organism evidence="1 2">
    <name type="scientific">Taxus chinensis</name>
    <name type="common">Chinese yew</name>
    <name type="synonym">Taxus wallichiana var. chinensis</name>
    <dbReference type="NCBI Taxonomy" id="29808"/>
    <lineage>
        <taxon>Eukaryota</taxon>
        <taxon>Viridiplantae</taxon>
        <taxon>Streptophyta</taxon>
        <taxon>Embryophyta</taxon>
        <taxon>Tracheophyta</taxon>
        <taxon>Spermatophyta</taxon>
        <taxon>Pinopsida</taxon>
        <taxon>Pinidae</taxon>
        <taxon>Conifers II</taxon>
        <taxon>Cupressales</taxon>
        <taxon>Taxaceae</taxon>
        <taxon>Taxus</taxon>
    </lineage>
</organism>
<accession>A0AA38GLD7</accession>
<evidence type="ECO:0000313" key="2">
    <source>
        <dbReference type="Proteomes" id="UP000824469"/>
    </source>
</evidence>
<sequence>VQAWETSNRQGSNPFIGHDLGPLFYAEKETKEMVDHSGNKLESPRTEFDFDPTLLDEFLLRNKDRVLAWVVELGAKLPIENEPILQTNDTNEEERPLINLEDILTCGHASTSYAENDKVVGHRIPLIKVPRRNKIELEIEEEPPQYKEEEPLEEEVINQAMIQQQISKLSWKLAFLTSHVQKDANKNIQKLRPK</sequence>
<name>A0AA38GLD7_TAXCH</name>
<proteinExistence type="predicted"/>
<keyword evidence="2" id="KW-1185">Reference proteome</keyword>
<protein>
    <submittedName>
        <fullName evidence="1">Uncharacterized protein</fullName>
    </submittedName>
</protein>